<proteinExistence type="predicted"/>
<dbReference type="EMBL" id="BMYX01000011">
    <property type="protein sequence ID" value="GGY17847.1"/>
    <property type="molecule type" value="Genomic_DNA"/>
</dbReference>
<accession>A0A918UAA2</accession>
<name>A0A918UAA2_9NEIS</name>
<sequence>MGNVKNSAPMSAQYFLPEGEVPPGFAYPKDYIDFVESNRPFPVAMIGMPPWIFAGDLVWAKNESVAEFGTLLVPFAQAENMDMVAYFEASGAGDFGILVANPWETSLQNKVYERFSSFSEWLSFARKISIEVLEDKPQIKQRKFWFPGL</sequence>
<reference evidence="1" key="1">
    <citation type="journal article" date="2014" name="Int. J. Syst. Evol. Microbiol.">
        <title>Complete genome sequence of Corynebacterium casei LMG S-19264T (=DSM 44701T), isolated from a smear-ripened cheese.</title>
        <authorList>
            <consortium name="US DOE Joint Genome Institute (JGI-PGF)"/>
            <person name="Walter F."/>
            <person name="Albersmeier A."/>
            <person name="Kalinowski J."/>
            <person name="Ruckert C."/>
        </authorList>
    </citation>
    <scope>NUCLEOTIDE SEQUENCE</scope>
    <source>
        <strain evidence="1">KCTC 32182</strain>
    </source>
</reference>
<organism evidence="1 2">
    <name type="scientific">Paludibacterium paludis</name>
    <dbReference type="NCBI Taxonomy" id="1225769"/>
    <lineage>
        <taxon>Bacteria</taxon>
        <taxon>Pseudomonadati</taxon>
        <taxon>Pseudomonadota</taxon>
        <taxon>Betaproteobacteria</taxon>
        <taxon>Neisseriales</taxon>
        <taxon>Chromobacteriaceae</taxon>
        <taxon>Paludibacterium</taxon>
    </lineage>
</organism>
<evidence type="ECO:0000313" key="2">
    <source>
        <dbReference type="Proteomes" id="UP000645257"/>
    </source>
</evidence>
<keyword evidence="2" id="KW-1185">Reference proteome</keyword>
<evidence type="ECO:0000313" key="1">
    <source>
        <dbReference type="EMBL" id="GGY17847.1"/>
    </source>
</evidence>
<comment type="caution">
    <text evidence="1">The sequence shown here is derived from an EMBL/GenBank/DDBJ whole genome shotgun (WGS) entry which is preliminary data.</text>
</comment>
<dbReference type="AlphaFoldDB" id="A0A918UAA2"/>
<protein>
    <submittedName>
        <fullName evidence="1">Uncharacterized protein</fullName>
    </submittedName>
</protein>
<gene>
    <name evidence="1" type="ORF">GCM10011289_21740</name>
</gene>
<reference evidence="1" key="2">
    <citation type="submission" date="2020-09" db="EMBL/GenBank/DDBJ databases">
        <authorList>
            <person name="Sun Q."/>
            <person name="Kim S."/>
        </authorList>
    </citation>
    <scope>NUCLEOTIDE SEQUENCE</scope>
    <source>
        <strain evidence="1">KCTC 32182</strain>
    </source>
</reference>
<dbReference type="Proteomes" id="UP000645257">
    <property type="component" value="Unassembled WGS sequence"/>
</dbReference>